<sequence>MSNCHWYSWPTAPPCRNPLGQPPEDCLPTSPGPKYVHQLLDCLDHAHQLDSDWEVPCTILRRLTDMVHRVRLQTHQHIVVLHVDRLAPYRGLSPSQSSRQRQPVPAHHQRLPAPVRRQR</sequence>
<protein>
    <submittedName>
        <fullName evidence="2">Uncharacterized protein</fullName>
    </submittedName>
</protein>
<organism evidence="2 3">
    <name type="scientific">Synaphobranchus kaupii</name>
    <name type="common">Kaup's arrowtooth eel</name>
    <dbReference type="NCBI Taxonomy" id="118154"/>
    <lineage>
        <taxon>Eukaryota</taxon>
        <taxon>Metazoa</taxon>
        <taxon>Chordata</taxon>
        <taxon>Craniata</taxon>
        <taxon>Vertebrata</taxon>
        <taxon>Euteleostomi</taxon>
        <taxon>Actinopterygii</taxon>
        <taxon>Neopterygii</taxon>
        <taxon>Teleostei</taxon>
        <taxon>Anguilliformes</taxon>
        <taxon>Synaphobranchidae</taxon>
        <taxon>Synaphobranchus</taxon>
    </lineage>
</organism>
<reference evidence="2" key="1">
    <citation type="journal article" date="2023" name="Science">
        <title>Genome structures resolve the early diversification of teleost fishes.</title>
        <authorList>
            <person name="Parey E."/>
            <person name="Louis A."/>
            <person name="Montfort J."/>
            <person name="Bouchez O."/>
            <person name="Roques C."/>
            <person name="Iampietro C."/>
            <person name="Lluch J."/>
            <person name="Castinel A."/>
            <person name="Donnadieu C."/>
            <person name="Desvignes T."/>
            <person name="Floi Bucao C."/>
            <person name="Jouanno E."/>
            <person name="Wen M."/>
            <person name="Mejri S."/>
            <person name="Dirks R."/>
            <person name="Jansen H."/>
            <person name="Henkel C."/>
            <person name="Chen W.J."/>
            <person name="Zahm M."/>
            <person name="Cabau C."/>
            <person name="Klopp C."/>
            <person name="Thompson A.W."/>
            <person name="Robinson-Rechavi M."/>
            <person name="Braasch I."/>
            <person name="Lecointre G."/>
            <person name="Bobe J."/>
            <person name="Postlethwait J.H."/>
            <person name="Berthelot C."/>
            <person name="Roest Crollius H."/>
            <person name="Guiguen Y."/>
        </authorList>
    </citation>
    <scope>NUCLEOTIDE SEQUENCE</scope>
    <source>
        <strain evidence="2">WJC10195</strain>
    </source>
</reference>
<comment type="caution">
    <text evidence="2">The sequence shown here is derived from an EMBL/GenBank/DDBJ whole genome shotgun (WGS) entry which is preliminary data.</text>
</comment>
<proteinExistence type="predicted"/>
<dbReference type="Proteomes" id="UP001152622">
    <property type="component" value="Chromosome 22"/>
</dbReference>
<gene>
    <name evidence="2" type="ORF">SKAU_G00412070</name>
</gene>
<dbReference type="EMBL" id="JAINUF010000022">
    <property type="protein sequence ID" value="KAJ8333888.1"/>
    <property type="molecule type" value="Genomic_DNA"/>
</dbReference>
<keyword evidence="3" id="KW-1185">Reference proteome</keyword>
<dbReference type="AlphaFoldDB" id="A0A9Q1E7Y1"/>
<name>A0A9Q1E7Y1_SYNKA</name>
<evidence type="ECO:0000313" key="2">
    <source>
        <dbReference type="EMBL" id="KAJ8333888.1"/>
    </source>
</evidence>
<accession>A0A9Q1E7Y1</accession>
<evidence type="ECO:0000256" key="1">
    <source>
        <dbReference type="SAM" id="MobiDB-lite"/>
    </source>
</evidence>
<evidence type="ECO:0000313" key="3">
    <source>
        <dbReference type="Proteomes" id="UP001152622"/>
    </source>
</evidence>
<feature type="compositionally biased region" description="Low complexity" evidence="1">
    <location>
        <begin position="93"/>
        <end position="103"/>
    </location>
</feature>
<dbReference type="OrthoDB" id="10030726at2759"/>
<feature type="region of interest" description="Disordered" evidence="1">
    <location>
        <begin position="90"/>
        <end position="119"/>
    </location>
</feature>